<dbReference type="RefSeq" id="WP_156007009.1">
    <property type="nucleotide sequence ID" value="NZ_CP046276.1"/>
</dbReference>
<dbReference type="AlphaFoldDB" id="A0A6I6C9I0"/>
<gene>
    <name evidence="8" type="ORF">STABA_v1c08910</name>
</gene>
<evidence type="ECO:0000256" key="6">
    <source>
        <dbReference type="SAM" id="Coils"/>
    </source>
</evidence>
<dbReference type="OrthoDB" id="401072at2"/>
<protein>
    <submittedName>
        <fullName evidence="8">Putative permease</fullName>
    </submittedName>
</protein>
<dbReference type="PIRSF" id="PIRSF006060">
    <property type="entry name" value="AA_transporter"/>
    <property type="match status" value="1"/>
</dbReference>
<feature type="transmembrane region" description="Helical" evidence="7">
    <location>
        <begin position="12"/>
        <end position="31"/>
    </location>
</feature>
<feature type="transmembrane region" description="Helical" evidence="7">
    <location>
        <begin position="206"/>
        <end position="223"/>
    </location>
</feature>
<keyword evidence="4 7" id="KW-1133">Transmembrane helix</keyword>
<dbReference type="PANTHER" id="PTHR42770:SF7">
    <property type="entry name" value="MEMBRANE PROTEIN"/>
    <property type="match status" value="1"/>
</dbReference>
<feature type="transmembrane region" description="Helical" evidence="7">
    <location>
        <begin position="86"/>
        <end position="108"/>
    </location>
</feature>
<evidence type="ECO:0000256" key="4">
    <source>
        <dbReference type="ARBA" id="ARBA00022989"/>
    </source>
</evidence>
<dbReference type="Pfam" id="PF13520">
    <property type="entry name" value="AA_permease_2"/>
    <property type="match status" value="1"/>
</dbReference>
<accession>A0A6I6C9I0</accession>
<evidence type="ECO:0000313" key="9">
    <source>
        <dbReference type="Proteomes" id="UP000424468"/>
    </source>
</evidence>
<feature type="transmembrane region" description="Helical" evidence="7">
    <location>
        <begin position="43"/>
        <end position="65"/>
    </location>
</feature>
<sequence>MKKKSEQLSLFNIIWIGFSFIAGITYTASFSTVLGKASVGNHIYWIFLIEGFIAYMCAWTFARLVQIHPEANGGGGQYVRTAFGKFWGLFMGMLNYAVIPAIGVNLLVSMVRLNFDDLAGIKEDGSFGIWGSFGSLYLDLIAFGLCCLATSIVFLGVKKYKIASTCIAYLTWIITLGLVIFGIIGATTNLKAGSKGLSEYATKITMSNFATTFTSMFFAFCGLETCITSGKNIKNRQKNVPISIIVIIVLATLFYSVFTLIVMLAVPASEGFEQNPNLQIFKSLNSSFLQTFGRIIVIICTILMRFNSTLQVSLFGGATLEPLAKQKFLPKAFAKENKEKIPVAGVLVNFIVFIIACVMFIFIPDIVQGFTKKPTPFDYATLASVGSILLIAIYMTILPVAIYHGIKKNMKVHIWEYIGWSITLLFLLFIVGVYFYGIGADYASLNVNGSLDIQKLFKCTFQLIYFVAVIVVSLLLYYVYHKKAINKLNESEKKELQEYEKSYVIVENQTK</sequence>
<feature type="transmembrane region" description="Helical" evidence="7">
    <location>
        <begin position="167"/>
        <end position="186"/>
    </location>
</feature>
<feature type="coiled-coil region" evidence="6">
    <location>
        <begin position="482"/>
        <end position="509"/>
    </location>
</feature>
<keyword evidence="2" id="KW-1003">Cell membrane</keyword>
<evidence type="ECO:0000256" key="5">
    <source>
        <dbReference type="ARBA" id="ARBA00023136"/>
    </source>
</evidence>
<dbReference type="GO" id="GO:0022857">
    <property type="term" value="F:transmembrane transporter activity"/>
    <property type="evidence" value="ECO:0007669"/>
    <property type="project" value="InterPro"/>
</dbReference>
<evidence type="ECO:0000256" key="3">
    <source>
        <dbReference type="ARBA" id="ARBA00022692"/>
    </source>
</evidence>
<evidence type="ECO:0000313" key="8">
    <source>
        <dbReference type="EMBL" id="QGS52246.1"/>
    </source>
</evidence>
<dbReference type="InterPro" id="IPR002293">
    <property type="entry name" value="AA/rel_permease1"/>
</dbReference>
<dbReference type="Gene3D" id="1.20.1740.10">
    <property type="entry name" value="Amino acid/polyamine transporter I"/>
    <property type="match status" value="1"/>
</dbReference>
<dbReference type="Proteomes" id="UP000424468">
    <property type="component" value="Chromosome"/>
</dbReference>
<feature type="transmembrane region" description="Helical" evidence="7">
    <location>
        <begin position="128"/>
        <end position="155"/>
    </location>
</feature>
<evidence type="ECO:0000256" key="7">
    <source>
        <dbReference type="SAM" id="Phobius"/>
    </source>
</evidence>
<name>A0A6I6C9I0_9MOLU</name>
<feature type="transmembrane region" description="Helical" evidence="7">
    <location>
        <begin position="244"/>
        <end position="268"/>
    </location>
</feature>
<feature type="transmembrane region" description="Helical" evidence="7">
    <location>
        <begin position="341"/>
        <end position="363"/>
    </location>
</feature>
<keyword evidence="5 7" id="KW-0472">Membrane</keyword>
<dbReference type="EMBL" id="CP046276">
    <property type="protein sequence ID" value="QGS52246.1"/>
    <property type="molecule type" value="Genomic_DNA"/>
</dbReference>
<feature type="transmembrane region" description="Helical" evidence="7">
    <location>
        <begin position="418"/>
        <end position="440"/>
    </location>
</feature>
<comment type="subcellular location">
    <subcellularLocation>
        <location evidence="1">Cell membrane</location>
        <topology evidence="1">Multi-pass membrane protein</topology>
    </subcellularLocation>
</comment>
<reference evidence="8 9" key="1">
    <citation type="submission" date="2019-11" db="EMBL/GenBank/DDBJ databases">
        <title>Complete genome sequence of Spiroplasma tabanidicola TAUS-1 (DSM 22603).</title>
        <authorList>
            <person name="Huang C.-T."/>
            <person name="Lin Y.-C."/>
            <person name="Kuo C.-H."/>
        </authorList>
    </citation>
    <scope>NUCLEOTIDE SEQUENCE [LARGE SCALE GENOMIC DNA]</scope>
    <source>
        <strain evidence="8 9">TAUS-1</strain>
    </source>
</reference>
<evidence type="ECO:0000256" key="1">
    <source>
        <dbReference type="ARBA" id="ARBA00004651"/>
    </source>
</evidence>
<proteinExistence type="predicted"/>
<keyword evidence="9" id="KW-1185">Reference proteome</keyword>
<evidence type="ECO:0000256" key="2">
    <source>
        <dbReference type="ARBA" id="ARBA00022475"/>
    </source>
</evidence>
<dbReference type="PANTHER" id="PTHR42770">
    <property type="entry name" value="AMINO ACID TRANSPORTER-RELATED"/>
    <property type="match status" value="1"/>
</dbReference>
<feature type="transmembrane region" description="Helical" evidence="7">
    <location>
        <begin position="460"/>
        <end position="480"/>
    </location>
</feature>
<dbReference type="GO" id="GO:0005886">
    <property type="term" value="C:plasma membrane"/>
    <property type="evidence" value="ECO:0007669"/>
    <property type="project" value="UniProtKB-SubCell"/>
</dbReference>
<feature type="transmembrane region" description="Helical" evidence="7">
    <location>
        <begin position="288"/>
        <end position="306"/>
    </location>
</feature>
<keyword evidence="6" id="KW-0175">Coiled coil</keyword>
<dbReference type="KEGG" id="stab:STABA_v1c08910"/>
<organism evidence="8 9">
    <name type="scientific">Spiroplasma tabanidicola</name>
    <dbReference type="NCBI Taxonomy" id="324079"/>
    <lineage>
        <taxon>Bacteria</taxon>
        <taxon>Bacillati</taxon>
        <taxon>Mycoplasmatota</taxon>
        <taxon>Mollicutes</taxon>
        <taxon>Entomoplasmatales</taxon>
        <taxon>Spiroplasmataceae</taxon>
        <taxon>Spiroplasma</taxon>
    </lineage>
</organism>
<feature type="transmembrane region" description="Helical" evidence="7">
    <location>
        <begin position="383"/>
        <end position="406"/>
    </location>
</feature>
<keyword evidence="3 7" id="KW-0812">Transmembrane</keyword>
<dbReference type="InterPro" id="IPR050367">
    <property type="entry name" value="APC_superfamily"/>
</dbReference>